<dbReference type="NCBIfam" id="NF002964">
    <property type="entry name" value="PRK03635.1"/>
    <property type="match status" value="1"/>
</dbReference>
<evidence type="ECO:0000256" key="2">
    <source>
        <dbReference type="ARBA" id="ARBA00023015"/>
    </source>
</evidence>
<evidence type="ECO:0000313" key="6">
    <source>
        <dbReference type="EMBL" id="TCK62733.1"/>
    </source>
</evidence>
<dbReference type="Pfam" id="PF03466">
    <property type="entry name" value="LysR_substrate"/>
    <property type="match status" value="1"/>
</dbReference>
<dbReference type="Gene3D" id="3.40.190.290">
    <property type="match status" value="1"/>
</dbReference>
<dbReference type="GO" id="GO:0003700">
    <property type="term" value="F:DNA-binding transcription factor activity"/>
    <property type="evidence" value="ECO:0007669"/>
    <property type="project" value="InterPro"/>
</dbReference>
<comment type="similarity">
    <text evidence="1">Belongs to the LysR transcriptional regulatory family.</text>
</comment>
<dbReference type="Proteomes" id="UP000295565">
    <property type="component" value="Unassembled WGS sequence"/>
</dbReference>
<dbReference type="InterPro" id="IPR050176">
    <property type="entry name" value="LTTR"/>
</dbReference>
<dbReference type="EMBL" id="SMGD01000004">
    <property type="protein sequence ID" value="TCK62733.1"/>
    <property type="molecule type" value="Genomic_DNA"/>
</dbReference>
<evidence type="ECO:0000256" key="4">
    <source>
        <dbReference type="ARBA" id="ARBA00023163"/>
    </source>
</evidence>
<dbReference type="SUPFAM" id="SSF53850">
    <property type="entry name" value="Periplasmic binding protein-like II"/>
    <property type="match status" value="1"/>
</dbReference>
<dbReference type="InterPro" id="IPR036390">
    <property type="entry name" value="WH_DNA-bd_sf"/>
</dbReference>
<gene>
    <name evidence="6" type="ORF">EV690_0399</name>
</gene>
<dbReference type="PANTHER" id="PTHR30579">
    <property type="entry name" value="TRANSCRIPTIONAL REGULATOR"/>
    <property type="match status" value="1"/>
</dbReference>
<reference evidence="6 7" key="1">
    <citation type="submission" date="2019-03" db="EMBL/GenBank/DDBJ databases">
        <title>Genomic Encyclopedia of Type Strains, Phase IV (KMG-IV): sequencing the most valuable type-strain genomes for metagenomic binning, comparative biology and taxonomic classification.</title>
        <authorList>
            <person name="Goeker M."/>
        </authorList>
    </citation>
    <scope>NUCLEOTIDE SEQUENCE [LARGE SCALE GENOMIC DNA]</scope>
    <source>
        <strain evidence="6 7">DSM 18577</strain>
    </source>
</reference>
<dbReference type="InterPro" id="IPR000847">
    <property type="entry name" value="LysR_HTH_N"/>
</dbReference>
<comment type="caution">
    <text evidence="6">The sequence shown here is derived from an EMBL/GenBank/DDBJ whole genome shotgun (WGS) entry which is preliminary data.</text>
</comment>
<proteinExistence type="inferred from homology"/>
<dbReference type="NCBIfam" id="TIGR03298">
    <property type="entry name" value="argP"/>
    <property type="match status" value="1"/>
</dbReference>
<protein>
    <submittedName>
        <fullName evidence="6">LysR family transcriptional regulator (Chromosome initiation inhibitor)</fullName>
    </submittedName>
</protein>
<keyword evidence="3" id="KW-0238">DNA-binding</keyword>
<dbReference type="Gene3D" id="1.10.10.10">
    <property type="entry name" value="Winged helix-like DNA-binding domain superfamily/Winged helix DNA-binding domain"/>
    <property type="match status" value="1"/>
</dbReference>
<dbReference type="PROSITE" id="PS50931">
    <property type="entry name" value="HTH_LYSR"/>
    <property type="match status" value="1"/>
</dbReference>
<dbReference type="PANTHER" id="PTHR30579:SF2">
    <property type="entry name" value="HTH-TYPE TRANSCRIPTIONAL REGULATOR ARGP"/>
    <property type="match status" value="1"/>
</dbReference>
<accession>A0A4R1KFD2</accession>
<evidence type="ECO:0000313" key="7">
    <source>
        <dbReference type="Proteomes" id="UP000295565"/>
    </source>
</evidence>
<name>A0A4R1KFD2_9GAMM</name>
<evidence type="ECO:0000259" key="5">
    <source>
        <dbReference type="PROSITE" id="PS50931"/>
    </source>
</evidence>
<evidence type="ECO:0000256" key="3">
    <source>
        <dbReference type="ARBA" id="ARBA00023125"/>
    </source>
</evidence>
<keyword evidence="4" id="KW-0804">Transcription</keyword>
<organism evidence="6 7">
    <name type="scientific">Celerinatantimonas diazotrophica</name>
    <dbReference type="NCBI Taxonomy" id="412034"/>
    <lineage>
        <taxon>Bacteria</taxon>
        <taxon>Pseudomonadati</taxon>
        <taxon>Pseudomonadota</taxon>
        <taxon>Gammaproteobacteria</taxon>
        <taxon>Celerinatantimonadaceae</taxon>
        <taxon>Celerinatantimonas</taxon>
    </lineage>
</organism>
<evidence type="ECO:0000256" key="1">
    <source>
        <dbReference type="ARBA" id="ARBA00009437"/>
    </source>
</evidence>
<dbReference type="Pfam" id="PF00126">
    <property type="entry name" value="HTH_1"/>
    <property type="match status" value="1"/>
</dbReference>
<dbReference type="AlphaFoldDB" id="A0A4R1KFD2"/>
<dbReference type="InterPro" id="IPR005119">
    <property type="entry name" value="LysR_subst-bd"/>
</dbReference>
<dbReference type="RefSeq" id="WP_224054945.1">
    <property type="nucleotide sequence ID" value="NZ_OU594967.1"/>
</dbReference>
<dbReference type="SUPFAM" id="SSF46785">
    <property type="entry name" value="Winged helix' DNA-binding domain"/>
    <property type="match status" value="1"/>
</dbReference>
<keyword evidence="7" id="KW-1185">Reference proteome</keyword>
<dbReference type="InterPro" id="IPR036388">
    <property type="entry name" value="WH-like_DNA-bd_sf"/>
</dbReference>
<sequence length="296" mass="33200">MMRIDYNLLKALHAVVNLQSFERAAQNLAVSQSAVSQRIRHLEQLMGEPVLVRSQPPRCTAMGQQLLSHYQQVQQLEQQLAQRLDVQQGCPVLPLAVNADSLATWFLPALDPWLRNAQIQLQLYVENESQTWRRLISGEALGAVTKQSKAVNGAFSEPLGALTYLCVCSAEFQSRYFAGAKPTKEQLKQAPAIAFDPHDDMHFNYIKDHFDLSAGDYPCHIVRSSEAFVAMACSGYAYCLIARQQVQPLLDNGTLINLLPELSLKVPLYWHCWQFSTHLMQAVSESLITNARGCLD</sequence>
<dbReference type="NCBIfam" id="NF009888">
    <property type="entry name" value="PRK13348.1"/>
    <property type="match status" value="1"/>
</dbReference>
<dbReference type="GO" id="GO:0003677">
    <property type="term" value="F:DNA binding"/>
    <property type="evidence" value="ECO:0007669"/>
    <property type="project" value="UniProtKB-KW"/>
</dbReference>
<feature type="domain" description="HTH lysR-type" evidence="5">
    <location>
        <begin position="4"/>
        <end position="62"/>
    </location>
</feature>
<dbReference type="PRINTS" id="PR00039">
    <property type="entry name" value="HTHLYSR"/>
</dbReference>
<dbReference type="InterPro" id="IPR017685">
    <property type="entry name" value="ArgP"/>
</dbReference>
<keyword evidence="2" id="KW-0805">Transcription regulation</keyword>